<organism evidence="1 2">
    <name type="scientific">Wickerhamomyces pijperi</name>
    <name type="common">Yeast</name>
    <name type="synonym">Pichia pijperi</name>
    <dbReference type="NCBI Taxonomy" id="599730"/>
    <lineage>
        <taxon>Eukaryota</taxon>
        <taxon>Fungi</taxon>
        <taxon>Dikarya</taxon>
        <taxon>Ascomycota</taxon>
        <taxon>Saccharomycotina</taxon>
        <taxon>Saccharomycetes</taxon>
        <taxon>Phaffomycetales</taxon>
        <taxon>Wickerhamomycetaceae</taxon>
        <taxon>Wickerhamomyces</taxon>
    </lineage>
</organism>
<keyword evidence="2" id="KW-1185">Reference proteome</keyword>
<name>A0A9P8TMS7_WICPI</name>
<dbReference type="Proteomes" id="UP000774326">
    <property type="component" value="Unassembled WGS sequence"/>
</dbReference>
<reference evidence="1" key="1">
    <citation type="journal article" date="2021" name="Open Biol.">
        <title>Shared evolutionary footprints suggest mitochondrial oxidative damage underlies multiple complex I losses in fungi.</title>
        <authorList>
            <person name="Schikora-Tamarit M.A."/>
            <person name="Marcet-Houben M."/>
            <person name="Nosek J."/>
            <person name="Gabaldon T."/>
        </authorList>
    </citation>
    <scope>NUCLEOTIDE SEQUENCE</scope>
    <source>
        <strain evidence="1">CBS2887</strain>
    </source>
</reference>
<gene>
    <name evidence="1" type="ORF">WICPIJ_003690</name>
</gene>
<accession>A0A9P8TMS7</accession>
<evidence type="ECO:0000313" key="1">
    <source>
        <dbReference type="EMBL" id="KAH3685338.1"/>
    </source>
</evidence>
<reference evidence="1" key="2">
    <citation type="submission" date="2021-01" db="EMBL/GenBank/DDBJ databases">
        <authorList>
            <person name="Schikora-Tamarit M.A."/>
        </authorList>
    </citation>
    <scope>NUCLEOTIDE SEQUENCE</scope>
    <source>
        <strain evidence="1">CBS2887</strain>
    </source>
</reference>
<evidence type="ECO:0000313" key="2">
    <source>
        <dbReference type="Proteomes" id="UP000774326"/>
    </source>
</evidence>
<protein>
    <submittedName>
        <fullName evidence="1">Uncharacterized protein</fullName>
    </submittedName>
</protein>
<sequence>MGDYPSSQPSSSQKEDDSRFQIQLIAGKQEFLVLKPKLLRDHPRFLVTKPIKSKPNFQDIRKNIIL</sequence>
<comment type="caution">
    <text evidence="1">The sequence shown here is derived from an EMBL/GenBank/DDBJ whole genome shotgun (WGS) entry which is preliminary data.</text>
</comment>
<proteinExistence type="predicted"/>
<dbReference type="AlphaFoldDB" id="A0A9P8TMS7"/>
<dbReference type="EMBL" id="JAEUBG010002052">
    <property type="protein sequence ID" value="KAH3685338.1"/>
    <property type="molecule type" value="Genomic_DNA"/>
</dbReference>